<dbReference type="InterPro" id="IPR003439">
    <property type="entry name" value="ABC_transporter-like_ATP-bd"/>
</dbReference>
<name>A0A1Y1IQP2_KLENI</name>
<accession>A0A1Y1IQP2</accession>
<evidence type="ECO:0000256" key="3">
    <source>
        <dbReference type="ARBA" id="ARBA00022448"/>
    </source>
</evidence>
<evidence type="ECO:0000256" key="9">
    <source>
        <dbReference type="ARBA" id="ARBA00023136"/>
    </source>
</evidence>
<feature type="transmembrane region" description="Helical" evidence="11">
    <location>
        <begin position="753"/>
        <end position="777"/>
    </location>
</feature>
<dbReference type="CDD" id="cd03232">
    <property type="entry name" value="ABCG_PDR_domain2"/>
    <property type="match status" value="1"/>
</dbReference>
<keyword evidence="5" id="KW-0677">Repeat</keyword>
<evidence type="ECO:0000256" key="5">
    <source>
        <dbReference type="ARBA" id="ARBA00022737"/>
    </source>
</evidence>
<gene>
    <name evidence="13" type="ORF">KFL_008550010</name>
</gene>
<proteinExistence type="inferred from homology"/>
<feature type="domain" description="ABC transporter" evidence="12">
    <location>
        <begin position="158"/>
        <end position="431"/>
    </location>
</feature>
<feature type="transmembrane region" description="Helical" evidence="11">
    <location>
        <begin position="1371"/>
        <end position="1393"/>
    </location>
</feature>
<evidence type="ECO:0000256" key="4">
    <source>
        <dbReference type="ARBA" id="ARBA00022692"/>
    </source>
</evidence>
<evidence type="ECO:0000256" key="2">
    <source>
        <dbReference type="ARBA" id="ARBA00006012"/>
    </source>
</evidence>
<feature type="transmembrane region" description="Helical" evidence="11">
    <location>
        <begin position="1288"/>
        <end position="1314"/>
    </location>
</feature>
<feature type="region of interest" description="Disordered" evidence="10">
    <location>
        <begin position="854"/>
        <end position="888"/>
    </location>
</feature>
<feature type="transmembrane region" description="Helical" evidence="11">
    <location>
        <begin position="560"/>
        <end position="580"/>
    </location>
</feature>
<keyword evidence="9 11" id="KW-0472">Membrane</keyword>
<dbReference type="InterPro" id="IPR034001">
    <property type="entry name" value="ABCG_PDR_1"/>
</dbReference>
<keyword evidence="14" id="KW-1185">Reference proteome</keyword>
<dbReference type="GO" id="GO:0016887">
    <property type="term" value="F:ATP hydrolysis activity"/>
    <property type="evidence" value="ECO:0007669"/>
    <property type="project" value="InterPro"/>
</dbReference>
<dbReference type="EMBL" id="DF237804">
    <property type="protein sequence ID" value="GAQ91789.1"/>
    <property type="molecule type" value="Genomic_DNA"/>
</dbReference>
<dbReference type="FunFam" id="3.40.50.300:FF:000179">
    <property type="entry name" value="ABC transporter G family member 34"/>
    <property type="match status" value="1"/>
</dbReference>
<keyword evidence="4 11" id="KW-0812">Transmembrane</keyword>
<dbReference type="PANTHER" id="PTHR19241">
    <property type="entry name" value="ATP-BINDING CASSETTE TRANSPORTER"/>
    <property type="match status" value="1"/>
</dbReference>
<dbReference type="Pfam" id="PF01061">
    <property type="entry name" value="ABC2_membrane"/>
    <property type="match status" value="2"/>
</dbReference>
<keyword evidence="8 11" id="KW-1133">Transmembrane helix</keyword>
<evidence type="ECO:0000256" key="6">
    <source>
        <dbReference type="ARBA" id="ARBA00022741"/>
    </source>
</evidence>
<keyword evidence="7" id="KW-0067">ATP-binding</keyword>
<comment type="similarity">
    <text evidence="2">Belongs to the ABC transporter superfamily. ABCG family. PDR (TC 3.A.1.205) subfamily.</text>
</comment>
<feature type="compositionally biased region" description="Polar residues" evidence="10">
    <location>
        <begin position="874"/>
        <end position="888"/>
    </location>
</feature>
<dbReference type="CDD" id="cd03233">
    <property type="entry name" value="ABCG_PDR_domain1"/>
    <property type="match status" value="1"/>
</dbReference>
<evidence type="ECO:0000313" key="14">
    <source>
        <dbReference type="Proteomes" id="UP000054558"/>
    </source>
</evidence>
<reference evidence="13 14" key="1">
    <citation type="journal article" date="2014" name="Nat. Commun.">
        <title>Klebsormidium flaccidum genome reveals primary factors for plant terrestrial adaptation.</title>
        <authorList>
            <person name="Hori K."/>
            <person name="Maruyama F."/>
            <person name="Fujisawa T."/>
            <person name="Togashi T."/>
            <person name="Yamamoto N."/>
            <person name="Seo M."/>
            <person name="Sato S."/>
            <person name="Yamada T."/>
            <person name="Mori H."/>
            <person name="Tajima N."/>
            <person name="Moriyama T."/>
            <person name="Ikeuchi M."/>
            <person name="Watanabe M."/>
            <person name="Wada H."/>
            <person name="Kobayashi K."/>
            <person name="Saito M."/>
            <person name="Masuda T."/>
            <person name="Sasaki-Sekimoto Y."/>
            <person name="Mashiguchi K."/>
            <person name="Awai K."/>
            <person name="Shimojima M."/>
            <person name="Masuda S."/>
            <person name="Iwai M."/>
            <person name="Nobusawa T."/>
            <person name="Narise T."/>
            <person name="Kondo S."/>
            <person name="Saito H."/>
            <person name="Sato R."/>
            <person name="Murakawa M."/>
            <person name="Ihara Y."/>
            <person name="Oshima-Yamada Y."/>
            <person name="Ohtaka K."/>
            <person name="Satoh M."/>
            <person name="Sonobe K."/>
            <person name="Ishii M."/>
            <person name="Ohtani R."/>
            <person name="Kanamori-Sato M."/>
            <person name="Honoki R."/>
            <person name="Miyazaki D."/>
            <person name="Mochizuki H."/>
            <person name="Umetsu J."/>
            <person name="Higashi K."/>
            <person name="Shibata D."/>
            <person name="Kamiya Y."/>
            <person name="Sato N."/>
            <person name="Nakamura Y."/>
            <person name="Tabata S."/>
            <person name="Ida S."/>
            <person name="Kurokawa K."/>
            <person name="Ohta H."/>
        </authorList>
    </citation>
    <scope>NUCLEOTIDE SEQUENCE [LARGE SCALE GENOMIC DNA]</scope>
    <source>
        <strain evidence="13 14">NIES-2285</strain>
    </source>
</reference>
<feature type="transmembrane region" description="Helical" evidence="11">
    <location>
        <begin position="642"/>
        <end position="663"/>
    </location>
</feature>
<evidence type="ECO:0000256" key="8">
    <source>
        <dbReference type="ARBA" id="ARBA00022989"/>
    </source>
</evidence>
<dbReference type="STRING" id="105231.A0A1Y1IQP2"/>
<dbReference type="InterPro" id="IPR013581">
    <property type="entry name" value="PDR_assoc"/>
</dbReference>
<evidence type="ECO:0000259" key="12">
    <source>
        <dbReference type="PROSITE" id="PS50893"/>
    </source>
</evidence>
<evidence type="ECO:0000256" key="10">
    <source>
        <dbReference type="SAM" id="MobiDB-lite"/>
    </source>
</evidence>
<dbReference type="InterPro" id="IPR003593">
    <property type="entry name" value="AAA+_ATPase"/>
</dbReference>
<dbReference type="InterPro" id="IPR027417">
    <property type="entry name" value="P-loop_NTPase"/>
</dbReference>
<dbReference type="SUPFAM" id="SSF52540">
    <property type="entry name" value="P-loop containing nucleoside triphosphate hydrolases"/>
    <property type="match status" value="2"/>
</dbReference>
<dbReference type="InterPro" id="IPR013525">
    <property type="entry name" value="ABC2_TM"/>
</dbReference>
<feature type="transmembrane region" description="Helical" evidence="11">
    <location>
        <begin position="527"/>
        <end position="548"/>
    </location>
</feature>
<feature type="transmembrane region" description="Helical" evidence="11">
    <location>
        <begin position="1334"/>
        <end position="1359"/>
    </location>
</feature>
<keyword evidence="3" id="KW-0813">Transport</keyword>
<feature type="transmembrane region" description="Helical" evidence="11">
    <location>
        <begin position="675"/>
        <end position="694"/>
    </location>
</feature>
<evidence type="ECO:0000313" key="13">
    <source>
        <dbReference type="EMBL" id="GAQ91789.1"/>
    </source>
</evidence>
<feature type="transmembrane region" description="Helical" evidence="11">
    <location>
        <begin position="1432"/>
        <end position="1451"/>
    </location>
</feature>
<feature type="transmembrane region" description="Helical" evidence="11">
    <location>
        <begin position="615"/>
        <end position="636"/>
    </location>
</feature>
<dbReference type="OMA" id="RTSMRHD"/>
<dbReference type="Proteomes" id="UP000054558">
    <property type="component" value="Unassembled WGS sequence"/>
</dbReference>
<keyword evidence="6" id="KW-0547">Nucleotide-binding</keyword>
<dbReference type="Pfam" id="PF08370">
    <property type="entry name" value="PDR_assoc"/>
    <property type="match status" value="1"/>
</dbReference>
<dbReference type="Pfam" id="PF00005">
    <property type="entry name" value="ABC_tran"/>
    <property type="match status" value="2"/>
</dbReference>
<feature type="transmembrane region" description="Helical" evidence="11">
    <location>
        <begin position="1484"/>
        <end position="1510"/>
    </location>
</feature>
<feature type="transmembrane region" description="Helical" evidence="11">
    <location>
        <begin position="1258"/>
        <end position="1276"/>
    </location>
</feature>
<sequence length="1515" mass="168927">MEVTDGAPPVLREGVMAFDAEGHGRLPELQGTVDLEAGGRSLTELRREKLEQLPSQLRAESALLPDELVGPDKEVTFAIQNLTRKEREQIVKRALATTDQDNGVYYQKYRSRLDRVELAQPSVEIRFDDLTIEAGVYVGGRALPNLLNASRNAMESLLRVLHLTRDNRRRFQILRKVSGVLKPGRLTLLLGPPGCGKSSLLLALANRLDSNLKVTGSITYNGHTAKEFSPKRTVTYVPQVDLHIGELTVRETLDFGARCLRAGTNKDLVRELGRREVADAIVPDPDIDAFMKASALEGQKENLVTDYVMKILGLDICADTLVGNQLIRGVSGGQRKRVTTGELLVGSKKVLLLDEISTGLDSSTTFQIVNCLQNICHYTKSTVFTSLLQPAPETFELFDDVVLLSEGHVIYQGPRERILDFFEMQGFRCPKRKGVADFLQEVTSRKDQEQYWARDTPYTYVPVSSFADAFDDFEVGRLIRKELSQPFDKARSLPGALVPSKAGRDFEWGIFRACLDREWTLMKRNSFLYIVKTVQCALLAIISATVFLRTTLNSDSIADGSLYLSMIFFSLVYIMFNSYAEISLTVHRLPIFFKQREDQFYPAWAFNLPSIITRLPYTLVEVLIWTALTYYIVGLAPDAGRFFTYFLILLALHQMGVALFRLVGVLARTMTMANTAGSFALMCIFLLGGFVIAKPQIHPWWIWGFWISPLSYVQQGMAINEFSAPRWQKLAPGSNETIGASVLTARGLFHEHWWVWVSVGVMVGYAILFNVLINLALDYFPPIGTAQAIISEDVLDEKEKARVGHVTDALNVSVLIPVVEAASGADERAGTPVAKENTGVHRRAIIVPETQIELAQSRTPGSRRSRTPGSSRRASVTPSGLGQPSPSGLAQYYEKVGGAKRGMVLPFEPLSMVFHDVWYSVDVPKGLAKEGEEGNKLQILKGCSGAFRPGVLTALVGVSGAGKTTLMDVLAGRKTTGYVEGDVFVGGFPKEQDSFARVSGYVEQFDIHSPSTTVFEALTFSAWLRLSETVDPQTRKEFVEEVMELVELIPLRNALVGSPGVSGLPVEARKRLTIAVELVANPSIIFMDEPTSGLDARAAAIVMRTVRNTVDTGRTVVCTIHQPSIDIFEAFDELLLMKRGGHVIYAGPLGTKSKFLVEHFSAVRGVPQIRDGHNPSTWMLEVTTPGMEEKLGVDFAEYYKSSTLFKRNEDLIAKLSKPMEGASKLRFDSKYSRSFGVQFTACFWKNSRTYWQTPEYTGVRYFFSAGVALIFGSIFWDLGQIRNTQQNVFNVMGAIYASVLFLGTSNASSVQPVFSKERAVSYRERGAGMYSPTAWVLALCAIEVPYVLVQTVLYSCITYSMINFEWTAIKFFEYMAVMFLTFLIFTYYGIMVVAATPGLALASIISSFFYSFWNLFAGFLIPLPRIPGWWVWYYYINPISWTLYGLIASQLGDVNDEYILETNGAKDKTVSEFVRSHLGFKHEYVPVALACLLGFVIIFFLLAVMAVRFLNYQKR</sequence>
<comment type="subcellular location">
    <subcellularLocation>
        <location evidence="1">Membrane</location>
        <topology evidence="1">Multi-pass membrane protein</topology>
    </subcellularLocation>
</comment>
<feature type="domain" description="ABC transporter" evidence="12">
    <location>
        <begin position="912"/>
        <end position="1164"/>
    </location>
</feature>
<organism evidence="13 14">
    <name type="scientific">Klebsormidium nitens</name>
    <name type="common">Green alga</name>
    <name type="synonym">Ulothrix nitens</name>
    <dbReference type="NCBI Taxonomy" id="105231"/>
    <lineage>
        <taxon>Eukaryota</taxon>
        <taxon>Viridiplantae</taxon>
        <taxon>Streptophyta</taxon>
        <taxon>Klebsormidiophyceae</taxon>
        <taxon>Klebsormidiales</taxon>
        <taxon>Klebsormidiaceae</taxon>
        <taxon>Klebsormidium</taxon>
    </lineage>
</organism>
<dbReference type="Gene3D" id="3.40.50.300">
    <property type="entry name" value="P-loop containing nucleotide triphosphate hydrolases"/>
    <property type="match status" value="2"/>
</dbReference>
<feature type="transmembrane region" description="Helical" evidence="11">
    <location>
        <begin position="1399"/>
        <end position="1420"/>
    </location>
</feature>
<protein>
    <submittedName>
        <fullName evidence="13">Pleiotropic drug resistance protein</fullName>
    </submittedName>
</protein>
<dbReference type="SMART" id="SM00382">
    <property type="entry name" value="AAA"/>
    <property type="match status" value="2"/>
</dbReference>
<dbReference type="GO" id="GO:0005524">
    <property type="term" value="F:ATP binding"/>
    <property type="evidence" value="ECO:0007669"/>
    <property type="project" value="UniProtKB-KW"/>
</dbReference>
<evidence type="ECO:0000256" key="1">
    <source>
        <dbReference type="ARBA" id="ARBA00004141"/>
    </source>
</evidence>
<evidence type="ECO:0000256" key="11">
    <source>
        <dbReference type="SAM" id="Phobius"/>
    </source>
</evidence>
<dbReference type="OrthoDB" id="66620at2759"/>
<evidence type="ECO:0000256" key="7">
    <source>
        <dbReference type="ARBA" id="ARBA00022840"/>
    </source>
</evidence>
<dbReference type="FunFam" id="3.40.50.300:FF:000059">
    <property type="entry name" value="ABC transporter G family member 40"/>
    <property type="match status" value="1"/>
</dbReference>
<dbReference type="InterPro" id="IPR034003">
    <property type="entry name" value="ABCG_PDR_2"/>
</dbReference>
<dbReference type="GO" id="GO:0005886">
    <property type="term" value="C:plasma membrane"/>
    <property type="evidence" value="ECO:0007669"/>
    <property type="project" value="UniProtKB-ARBA"/>
</dbReference>
<dbReference type="GO" id="GO:0140359">
    <property type="term" value="F:ABC-type transporter activity"/>
    <property type="evidence" value="ECO:0007669"/>
    <property type="project" value="InterPro"/>
</dbReference>
<dbReference type="PROSITE" id="PS50893">
    <property type="entry name" value="ABC_TRANSPORTER_2"/>
    <property type="match status" value="2"/>
</dbReference>